<reference evidence="1" key="1">
    <citation type="submission" date="2020-03" db="EMBL/GenBank/DDBJ databases">
        <title>The deep terrestrial virosphere.</title>
        <authorList>
            <person name="Holmfeldt K."/>
            <person name="Nilsson E."/>
            <person name="Simone D."/>
            <person name="Lopez-Fernandez M."/>
            <person name="Wu X."/>
            <person name="de Brujin I."/>
            <person name="Lundin D."/>
            <person name="Andersson A."/>
            <person name="Bertilsson S."/>
            <person name="Dopson M."/>
        </authorList>
    </citation>
    <scope>NUCLEOTIDE SEQUENCE</scope>
    <source>
        <strain evidence="3">MM171A01903</strain>
        <strain evidence="4">MM171B00984</strain>
        <strain evidence="2">MM415A04020</strain>
        <strain evidence="1">TM448A00672</strain>
        <strain evidence="5">TM448B03545</strain>
    </source>
</reference>
<evidence type="ECO:0000313" key="1">
    <source>
        <dbReference type="EMBL" id="QJA47449.1"/>
    </source>
</evidence>
<evidence type="ECO:0000313" key="5">
    <source>
        <dbReference type="EMBL" id="QJI02709.1"/>
    </source>
</evidence>
<name>A0A6H1ZJ10_9ZZZZ</name>
<protein>
    <submittedName>
        <fullName evidence="1">Uncharacterized protein</fullName>
    </submittedName>
</protein>
<sequence length="145" mass="16592">MEIKERTCENCLYLATHEKCDNPTSCLGSCKEVTANDNQYLFRNFVAGDGITRITDFENRGERSIVISGMGEAEVNVLDSPEDTLERLIDVSEQCGYFTTQGAWTDFNKEIEISLELGLFRLIYIHNKLRYIKRGKQLCRIIPAQ</sequence>
<evidence type="ECO:0000313" key="4">
    <source>
        <dbReference type="EMBL" id="QJB02946.1"/>
    </source>
</evidence>
<dbReference type="EMBL" id="MT144043">
    <property type="protein sequence ID" value="QJA47449.1"/>
    <property type="molecule type" value="Genomic_DNA"/>
</dbReference>
<dbReference type="EMBL" id="MT143574">
    <property type="protein sequence ID" value="QJA98357.1"/>
    <property type="molecule type" value="Genomic_DNA"/>
</dbReference>
<dbReference type="EMBL" id="MT143816">
    <property type="protein sequence ID" value="QJB02946.1"/>
    <property type="molecule type" value="Genomic_DNA"/>
</dbReference>
<dbReference type="AlphaFoldDB" id="A0A6H1ZJ10"/>
<evidence type="ECO:0000313" key="3">
    <source>
        <dbReference type="EMBL" id="QJA98357.1"/>
    </source>
</evidence>
<dbReference type="EMBL" id="MT145024">
    <property type="protein sequence ID" value="QJI02709.1"/>
    <property type="molecule type" value="Genomic_DNA"/>
</dbReference>
<dbReference type="EMBL" id="MT141761">
    <property type="protein sequence ID" value="QJA70070.1"/>
    <property type="molecule type" value="Genomic_DNA"/>
</dbReference>
<evidence type="ECO:0000313" key="2">
    <source>
        <dbReference type="EMBL" id="QJA70070.1"/>
    </source>
</evidence>
<proteinExistence type="predicted"/>
<gene>
    <name evidence="3" type="ORF">MM171A01903_0004</name>
    <name evidence="4" type="ORF">MM171B00984_0013</name>
    <name evidence="2" type="ORF">MM415A04020_0011</name>
    <name evidence="1" type="ORF">TM448A00672_0015</name>
    <name evidence="5" type="ORF">TM448B03545_0005</name>
</gene>
<organism evidence="1">
    <name type="scientific">viral metagenome</name>
    <dbReference type="NCBI Taxonomy" id="1070528"/>
    <lineage>
        <taxon>unclassified sequences</taxon>
        <taxon>metagenomes</taxon>
        <taxon>organismal metagenomes</taxon>
    </lineage>
</organism>
<accession>A0A6H1ZJ10</accession>